<protein>
    <submittedName>
        <fullName evidence="1">Uncharacterized protein</fullName>
    </submittedName>
</protein>
<name>A0A382SZJ6_9ZZZZ</name>
<dbReference type="EMBL" id="UINC01132786">
    <property type="protein sequence ID" value="SVD15314.1"/>
    <property type="molecule type" value="Genomic_DNA"/>
</dbReference>
<feature type="non-terminal residue" evidence="1">
    <location>
        <position position="35"/>
    </location>
</feature>
<reference evidence="1" key="1">
    <citation type="submission" date="2018-05" db="EMBL/GenBank/DDBJ databases">
        <authorList>
            <person name="Lanie J.A."/>
            <person name="Ng W.-L."/>
            <person name="Kazmierczak K.M."/>
            <person name="Andrzejewski T.M."/>
            <person name="Davidsen T.M."/>
            <person name="Wayne K.J."/>
            <person name="Tettelin H."/>
            <person name="Glass J.I."/>
            <person name="Rusch D."/>
            <person name="Podicherti R."/>
            <person name="Tsui H.-C.T."/>
            <person name="Winkler M.E."/>
        </authorList>
    </citation>
    <scope>NUCLEOTIDE SEQUENCE</scope>
</reference>
<accession>A0A382SZJ6</accession>
<proteinExistence type="predicted"/>
<sequence length="35" mass="4137">MKQPIFILGALKEEINQIRKLMIVKEQFKARHADV</sequence>
<organism evidence="1">
    <name type="scientific">marine metagenome</name>
    <dbReference type="NCBI Taxonomy" id="408172"/>
    <lineage>
        <taxon>unclassified sequences</taxon>
        <taxon>metagenomes</taxon>
        <taxon>ecological metagenomes</taxon>
    </lineage>
</organism>
<evidence type="ECO:0000313" key="1">
    <source>
        <dbReference type="EMBL" id="SVD15314.1"/>
    </source>
</evidence>
<dbReference type="AlphaFoldDB" id="A0A382SZJ6"/>
<gene>
    <name evidence="1" type="ORF">METZ01_LOCUS368168</name>
</gene>